<dbReference type="GO" id="GO:0000156">
    <property type="term" value="F:phosphorelay response regulator activity"/>
    <property type="evidence" value="ECO:0007669"/>
    <property type="project" value="InterPro"/>
</dbReference>
<keyword evidence="7" id="KW-1185">Reference proteome</keyword>
<dbReference type="SUPFAM" id="SSF52738">
    <property type="entry name" value="Methylesterase CheB, C-terminal domain"/>
    <property type="match status" value="1"/>
</dbReference>
<proteinExistence type="predicted"/>
<dbReference type="InterPro" id="IPR000673">
    <property type="entry name" value="Sig_transdc_resp-reg_Me-estase"/>
</dbReference>
<dbReference type="eggNOG" id="COG2201">
    <property type="taxonomic scope" value="Bacteria"/>
</dbReference>
<gene>
    <name evidence="6" type="ordered locus">JDM601_3076</name>
</gene>
<feature type="domain" description="CheB-type methylesterase" evidence="5">
    <location>
        <begin position="5"/>
        <end position="113"/>
    </location>
</feature>
<evidence type="ECO:0000313" key="6">
    <source>
        <dbReference type="EMBL" id="AEF37076.1"/>
    </source>
</evidence>
<evidence type="ECO:0000256" key="1">
    <source>
        <dbReference type="ARBA" id="ARBA00022801"/>
    </source>
</evidence>
<evidence type="ECO:0000256" key="2">
    <source>
        <dbReference type="ARBA" id="ARBA00039140"/>
    </source>
</evidence>
<comment type="caution">
    <text evidence="4">Lacks conserved residue(s) required for the propagation of feature annotation.</text>
</comment>
<organism evidence="6 7">
    <name type="scientific">Mycolicibacter sinensis (strain JDM601)</name>
    <name type="common">Mycobacterium sinense</name>
    <dbReference type="NCBI Taxonomy" id="875328"/>
    <lineage>
        <taxon>Bacteria</taxon>
        <taxon>Bacillati</taxon>
        <taxon>Actinomycetota</taxon>
        <taxon>Actinomycetes</taxon>
        <taxon>Mycobacteriales</taxon>
        <taxon>Mycobacteriaceae</taxon>
        <taxon>Mycolicibacter</taxon>
    </lineage>
</organism>
<dbReference type="AlphaFoldDB" id="F5Z2W1"/>
<dbReference type="PANTHER" id="PTHR42872">
    <property type="entry name" value="PROTEIN-GLUTAMATE METHYLESTERASE/PROTEIN-GLUTAMINE GLUTAMINASE"/>
    <property type="match status" value="1"/>
</dbReference>
<dbReference type="InterPro" id="IPR035909">
    <property type="entry name" value="CheB_C"/>
</dbReference>
<reference evidence="6 7" key="1">
    <citation type="journal article" date="2011" name="J. Bacteriol.">
        <title>Complete genome sequence of a novel clinical isolate, the nontuberculous Mycobacterium strain JDM601.</title>
        <authorList>
            <person name="Zhang Z.Y."/>
            <person name="Sun Z.Q."/>
            <person name="Wang Z.L."/>
            <person name="Wen Z.L."/>
            <person name="Sun Q.W."/>
            <person name="Zhu Z.Q."/>
            <person name="Song Y.Z."/>
            <person name="Zhao J.W."/>
            <person name="Wang H.H."/>
            <person name="Zhang S.L."/>
            <person name="Guo X.K."/>
        </authorList>
    </citation>
    <scope>NUCLEOTIDE SEQUENCE [LARGE SCALE GENOMIC DNA]</scope>
    <source>
        <strain evidence="6 7">JDM601</strain>
    </source>
</reference>
<dbReference type="OrthoDB" id="9791760at2"/>
<dbReference type="GO" id="GO:0008984">
    <property type="term" value="F:protein-glutamate methylesterase activity"/>
    <property type="evidence" value="ECO:0007669"/>
    <property type="project" value="UniProtKB-EC"/>
</dbReference>
<name>F5Z2W1_MYCSD</name>
<dbReference type="HOGENOM" id="CLU_1667466_0_0_11"/>
<evidence type="ECO:0000313" key="7">
    <source>
        <dbReference type="Proteomes" id="UP000009224"/>
    </source>
</evidence>
<sequence length="158" mass="16415">MAETPRPRNVVGVGASAGGVEARNSFTAELPATLPCAILVVLHMPAAAPACCRGSWIATAPCRRSPPPPGPGWKHGRIYVAAPDHHLLVDDGRIVLTEGPTENGHRPAINALFPAMPQNAIDAGLVDHQAPAAEIGVLLERPTGQSPGRHLSQAGCRT</sequence>
<evidence type="ECO:0000259" key="5">
    <source>
        <dbReference type="PROSITE" id="PS50122"/>
    </source>
</evidence>
<dbReference type="STRING" id="875328.JDM601_3076"/>
<dbReference type="GO" id="GO:0005737">
    <property type="term" value="C:cytoplasm"/>
    <property type="evidence" value="ECO:0007669"/>
    <property type="project" value="InterPro"/>
</dbReference>
<dbReference type="PANTHER" id="PTHR42872:SF6">
    <property type="entry name" value="PROTEIN-GLUTAMATE METHYLESTERASE_PROTEIN-GLUTAMINE GLUTAMINASE"/>
    <property type="match status" value="1"/>
</dbReference>
<dbReference type="EC" id="3.1.1.61" evidence="2"/>
<dbReference type="RefSeq" id="WP_013830005.1">
    <property type="nucleotide sequence ID" value="NC_015576.1"/>
</dbReference>
<accession>F5Z2W1</accession>
<dbReference type="Pfam" id="PF01339">
    <property type="entry name" value="CheB_methylest"/>
    <property type="match status" value="1"/>
</dbReference>
<comment type="catalytic activity">
    <reaction evidence="3">
        <text>[protein]-L-glutamate 5-O-methyl ester + H2O = L-glutamyl-[protein] + methanol + H(+)</text>
        <dbReference type="Rhea" id="RHEA:23236"/>
        <dbReference type="Rhea" id="RHEA-COMP:10208"/>
        <dbReference type="Rhea" id="RHEA-COMP:10311"/>
        <dbReference type="ChEBI" id="CHEBI:15377"/>
        <dbReference type="ChEBI" id="CHEBI:15378"/>
        <dbReference type="ChEBI" id="CHEBI:17790"/>
        <dbReference type="ChEBI" id="CHEBI:29973"/>
        <dbReference type="ChEBI" id="CHEBI:82795"/>
        <dbReference type="EC" id="3.1.1.61"/>
    </reaction>
</comment>
<keyword evidence="1" id="KW-0378">Hydrolase</keyword>
<dbReference type="EMBL" id="CP002329">
    <property type="protein sequence ID" value="AEF37076.1"/>
    <property type="molecule type" value="Genomic_DNA"/>
</dbReference>
<dbReference type="GO" id="GO:0006935">
    <property type="term" value="P:chemotaxis"/>
    <property type="evidence" value="ECO:0007669"/>
    <property type="project" value="InterPro"/>
</dbReference>
<dbReference type="Gene3D" id="3.40.50.180">
    <property type="entry name" value="Methylesterase CheB, C-terminal domain"/>
    <property type="match status" value="1"/>
</dbReference>
<evidence type="ECO:0000256" key="3">
    <source>
        <dbReference type="ARBA" id="ARBA00048267"/>
    </source>
</evidence>
<dbReference type="Proteomes" id="UP000009224">
    <property type="component" value="Chromosome"/>
</dbReference>
<dbReference type="PROSITE" id="PS50122">
    <property type="entry name" value="CHEB"/>
    <property type="match status" value="1"/>
</dbReference>
<protein>
    <recommendedName>
        <fullName evidence="2">protein-glutamate methylesterase</fullName>
        <ecNumber evidence="2">3.1.1.61</ecNumber>
    </recommendedName>
</protein>
<evidence type="ECO:0000256" key="4">
    <source>
        <dbReference type="PROSITE-ProRule" id="PRU00050"/>
    </source>
</evidence>
<dbReference type="KEGG" id="mjd:JDM601_3076"/>